<evidence type="ECO:0000259" key="6">
    <source>
        <dbReference type="Pfam" id="PF00892"/>
    </source>
</evidence>
<evidence type="ECO:0000256" key="1">
    <source>
        <dbReference type="ARBA" id="ARBA00004141"/>
    </source>
</evidence>
<evidence type="ECO:0000313" key="7">
    <source>
        <dbReference type="EMBL" id="SVC03476.1"/>
    </source>
</evidence>
<feature type="transmembrane region" description="Helical" evidence="5">
    <location>
        <begin position="137"/>
        <end position="155"/>
    </location>
</feature>
<dbReference type="PANTHER" id="PTHR32322">
    <property type="entry name" value="INNER MEMBRANE TRANSPORTER"/>
    <property type="match status" value="1"/>
</dbReference>
<evidence type="ECO:0000256" key="4">
    <source>
        <dbReference type="ARBA" id="ARBA00023136"/>
    </source>
</evidence>
<dbReference type="InterPro" id="IPR000620">
    <property type="entry name" value="EamA_dom"/>
</dbReference>
<protein>
    <recommendedName>
        <fullName evidence="6">EamA domain-containing protein</fullName>
    </recommendedName>
</protein>
<dbReference type="GO" id="GO:0016020">
    <property type="term" value="C:membrane"/>
    <property type="evidence" value="ECO:0007669"/>
    <property type="project" value="UniProtKB-SubCell"/>
</dbReference>
<dbReference type="Pfam" id="PF00892">
    <property type="entry name" value="EamA"/>
    <property type="match status" value="1"/>
</dbReference>
<dbReference type="PANTHER" id="PTHR32322:SF2">
    <property type="entry name" value="EAMA DOMAIN-CONTAINING PROTEIN"/>
    <property type="match status" value="1"/>
</dbReference>
<evidence type="ECO:0000256" key="2">
    <source>
        <dbReference type="ARBA" id="ARBA00022692"/>
    </source>
</evidence>
<feature type="non-terminal residue" evidence="7">
    <location>
        <position position="227"/>
    </location>
</feature>
<organism evidence="7">
    <name type="scientific">marine metagenome</name>
    <dbReference type="NCBI Taxonomy" id="408172"/>
    <lineage>
        <taxon>unclassified sequences</taxon>
        <taxon>metagenomes</taxon>
        <taxon>ecological metagenomes</taxon>
    </lineage>
</organism>
<sequence>MSAAAGELRSDRIGAGAASLALLASLLWGGNQVFIKIGLVGMPPLAMAAARFAVGLLIVAGAAVATGVAVRVHAGEWRRLLGLAALFVLQIALLNEGTHYTTASRSTVLISAHPFFTALFCHFFVPGDRLNLAKTGGMTLAFAAIVIIFTEGLAFGDLSYLAGDTMILASAVLLGLRQMVLKRLVHGFHPFKILYWQALLSLPVFAVLSLSFESEAAYHLTLPVLGA</sequence>
<accession>A0A382IV41</accession>
<dbReference type="SUPFAM" id="SSF103481">
    <property type="entry name" value="Multidrug resistance efflux transporter EmrE"/>
    <property type="match status" value="1"/>
</dbReference>
<evidence type="ECO:0000256" key="5">
    <source>
        <dbReference type="SAM" id="Phobius"/>
    </source>
</evidence>
<feature type="transmembrane region" description="Helical" evidence="5">
    <location>
        <begin position="77"/>
        <end position="94"/>
    </location>
</feature>
<gene>
    <name evidence="7" type="ORF">METZ01_LOCUS256330</name>
</gene>
<dbReference type="AlphaFoldDB" id="A0A382IV41"/>
<keyword evidence="2 5" id="KW-0812">Transmembrane</keyword>
<keyword evidence="3 5" id="KW-1133">Transmembrane helix</keyword>
<feature type="transmembrane region" description="Helical" evidence="5">
    <location>
        <begin position="45"/>
        <end position="70"/>
    </location>
</feature>
<name>A0A382IV41_9ZZZZ</name>
<comment type="subcellular location">
    <subcellularLocation>
        <location evidence="1">Membrane</location>
        <topology evidence="1">Multi-pass membrane protein</topology>
    </subcellularLocation>
</comment>
<keyword evidence="4 5" id="KW-0472">Membrane</keyword>
<dbReference type="EMBL" id="UINC01069811">
    <property type="protein sequence ID" value="SVC03476.1"/>
    <property type="molecule type" value="Genomic_DNA"/>
</dbReference>
<proteinExistence type="predicted"/>
<feature type="transmembrane region" description="Helical" evidence="5">
    <location>
        <begin position="106"/>
        <end position="125"/>
    </location>
</feature>
<dbReference type="InterPro" id="IPR037185">
    <property type="entry name" value="EmrE-like"/>
</dbReference>
<dbReference type="InterPro" id="IPR050638">
    <property type="entry name" value="AA-Vitamin_Transporters"/>
</dbReference>
<feature type="transmembrane region" description="Helical" evidence="5">
    <location>
        <begin position="193"/>
        <end position="212"/>
    </location>
</feature>
<feature type="domain" description="EamA" evidence="6">
    <location>
        <begin position="18"/>
        <end position="150"/>
    </location>
</feature>
<reference evidence="7" key="1">
    <citation type="submission" date="2018-05" db="EMBL/GenBank/DDBJ databases">
        <authorList>
            <person name="Lanie J.A."/>
            <person name="Ng W.-L."/>
            <person name="Kazmierczak K.M."/>
            <person name="Andrzejewski T.M."/>
            <person name="Davidsen T.M."/>
            <person name="Wayne K.J."/>
            <person name="Tettelin H."/>
            <person name="Glass J.I."/>
            <person name="Rusch D."/>
            <person name="Podicherti R."/>
            <person name="Tsui H.-C.T."/>
            <person name="Winkler M.E."/>
        </authorList>
    </citation>
    <scope>NUCLEOTIDE SEQUENCE</scope>
</reference>
<evidence type="ECO:0000256" key="3">
    <source>
        <dbReference type="ARBA" id="ARBA00022989"/>
    </source>
</evidence>